<dbReference type="Proteomes" id="UP000004995">
    <property type="component" value="Unassembled WGS sequence"/>
</dbReference>
<dbReference type="HOGENOM" id="CLU_3127870_0_0_1"/>
<dbReference type="InParanoid" id="K4AI03"/>
<dbReference type="AlphaFoldDB" id="K4AI03"/>
<proteinExistence type="predicted"/>
<sequence length="50" mass="5951">MVKQSLYKSYIQKELENESIRSYRILYNPPSNSRHISPKLKSIRILSDII</sequence>
<evidence type="ECO:0000313" key="2">
    <source>
        <dbReference type="Proteomes" id="UP000004995"/>
    </source>
</evidence>
<reference evidence="2" key="1">
    <citation type="journal article" date="2012" name="Nat. Biotechnol.">
        <title>Reference genome sequence of the model plant Setaria.</title>
        <authorList>
            <person name="Bennetzen J.L."/>
            <person name="Schmutz J."/>
            <person name="Wang H."/>
            <person name="Percifield R."/>
            <person name="Hawkins J."/>
            <person name="Pontaroli A.C."/>
            <person name="Estep M."/>
            <person name="Feng L."/>
            <person name="Vaughn J.N."/>
            <person name="Grimwood J."/>
            <person name="Jenkins J."/>
            <person name="Barry K."/>
            <person name="Lindquist E."/>
            <person name="Hellsten U."/>
            <person name="Deshpande S."/>
            <person name="Wang X."/>
            <person name="Wu X."/>
            <person name="Mitros T."/>
            <person name="Triplett J."/>
            <person name="Yang X."/>
            <person name="Ye C.Y."/>
            <person name="Mauro-Herrera M."/>
            <person name="Wang L."/>
            <person name="Li P."/>
            <person name="Sharma M."/>
            <person name="Sharma R."/>
            <person name="Ronald P.C."/>
            <person name="Panaud O."/>
            <person name="Kellogg E.A."/>
            <person name="Brutnell T.P."/>
            <person name="Doust A.N."/>
            <person name="Tuskan G.A."/>
            <person name="Rokhsar D."/>
            <person name="Devos K.M."/>
        </authorList>
    </citation>
    <scope>NUCLEOTIDE SEQUENCE [LARGE SCALE GENOMIC DNA]</scope>
    <source>
        <strain evidence="2">cv. Yugu1</strain>
    </source>
</reference>
<name>K4AI03_SETIT</name>
<keyword evidence="2" id="KW-1185">Reference proteome</keyword>
<dbReference type="EnsemblPlants" id="KQK86316">
    <property type="protein sequence ID" value="KQK86316"/>
    <property type="gene ID" value="SETIT_038510mg"/>
</dbReference>
<reference evidence="1" key="2">
    <citation type="submission" date="2018-08" db="UniProtKB">
        <authorList>
            <consortium name="EnsemblPlants"/>
        </authorList>
    </citation>
    <scope>IDENTIFICATION</scope>
    <source>
        <strain evidence="1">Yugu1</strain>
    </source>
</reference>
<dbReference type="EMBL" id="AGNK02005296">
    <property type="status" value="NOT_ANNOTATED_CDS"/>
    <property type="molecule type" value="Genomic_DNA"/>
</dbReference>
<accession>K4AI03</accession>
<dbReference type="Gramene" id="KQK86316">
    <property type="protein sequence ID" value="KQK86316"/>
    <property type="gene ID" value="SETIT_038510mg"/>
</dbReference>
<protein>
    <submittedName>
        <fullName evidence="1">Uncharacterized protein</fullName>
    </submittedName>
</protein>
<organism evidence="1 2">
    <name type="scientific">Setaria italica</name>
    <name type="common">Foxtail millet</name>
    <name type="synonym">Panicum italicum</name>
    <dbReference type="NCBI Taxonomy" id="4555"/>
    <lineage>
        <taxon>Eukaryota</taxon>
        <taxon>Viridiplantae</taxon>
        <taxon>Streptophyta</taxon>
        <taxon>Embryophyta</taxon>
        <taxon>Tracheophyta</taxon>
        <taxon>Spermatophyta</taxon>
        <taxon>Magnoliopsida</taxon>
        <taxon>Liliopsida</taxon>
        <taxon>Poales</taxon>
        <taxon>Poaceae</taxon>
        <taxon>PACMAD clade</taxon>
        <taxon>Panicoideae</taxon>
        <taxon>Panicodae</taxon>
        <taxon>Paniceae</taxon>
        <taxon>Cenchrinae</taxon>
        <taxon>Setaria</taxon>
    </lineage>
</organism>
<evidence type="ECO:0000313" key="1">
    <source>
        <dbReference type="EnsemblPlants" id="KQK86316"/>
    </source>
</evidence>